<evidence type="ECO:0000256" key="7">
    <source>
        <dbReference type="ARBA" id="ARBA00023277"/>
    </source>
</evidence>
<protein>
    <recommendedName>
        <fullName evidence="4 10">4-alpha-glucanotransferase</fullName>
        <ecNumber evidence="3 10">2.4.1.25</ecNumber>
    </recommendedName>
    <alternativeName>
        <fullName evidence="8 10">Amylomaltase</fullName>
    </alternativeName>
    <alternativeName>
        <fullName evidence="9 10">Disproportionating enzyme</fullName>
    </alternativeName>
</protein>
<dbReference type="GO" id="GO:0005975">
    <property type="term" value="P:carbohydrate metabolic process"/>
    <property type="evidence" value="ECO:0007669"/>
    <property type="project" value="InterPro"/>
</dbReference>
<evidence type="ECO:0000256" key="2">
    <source>
        <dbReference type="ARBA" id="ARBA00005684"/>
    </source>
</evidence>
<evidence type="ECO:0000256" key="6">
    <source>
        <dbReference type="ARBA" id="ARBA00022679"/>
    </source>
</evidence>
<dbReference type="RefSeq" id="WP_242875441.1">
    <property type="nucleotide sequence ID" value="NZ_FMKA01000002.1"/>
</dbReference>
<evidence type="ECO:0000256" key="4">
    <source>
        <dbReference type="ARBA" id="ARBA00020295"/>
    </source>
</evidence>
<proteinExistence type="inferred from homology"/>
<dbReference type="STRING" id="1619234.SAMN05421730_100254"/>
<evidence type="ECO:0000256" key="1">
    <source>
        <dbReference type="ARBA" id="ARBA00000439"/>
    </source>
</evidence>
<evidence type="ECO:0000256" key="5">
    <source>
        <dbReference type="ARBA" id="ARBA00022676"/>
    </source>
</evidence>
<dbReference type="SUPFAM" id="SSF51445">
    <property type="entry name" value="(Trans)glycosidases"/>
    <property type="match status" value="1"/>
</dbReference>
<dbReference type="InterPro" id="IPR003385">
    <property type="entry name" value="Glyco_hydro_77"/>
</dbReference>
<gene>
    <name evidence="11" type="ORF">SAMN05421730_100254</name>
</gene>
<accession>A0A1D3TQ29</accession>
<sequence length="529" mass="60248">MDITSQKSAEEASGRYCGILAHPTSFPSPYGIGDLGKGAFDFIDFLKKSGQSLWQLLPTGPTGFGNSPYQLFSAFAGQPLLISPDRLRESDLLKKDDFLDIPYFPRDSVDYGAVIKFKTKLLRKAFSNFQKMNNADLCAEYDVFCEKHSFWLEDYTLFMAAKEAHNGIEWLSWEDSLALLSPSGKAAWKAKLASETDYHAFVQFIFYKQWFELKEYANSNGIRIIGDIPIFAALDSADVWACRELFNLDSKGFPVSVAGVPPDYFSTTGQLWGNPLYDWDFHRNDCYSWWISRVRHQLELYDFVRIDHFRGFEAYWSIPFGSTTAENGHWVKGPGKELFLALEKELGRNLPIIAEDLGVITPEVDDLRDSFHFPGMKVLQFAFTDGRDNTLMPHYFKSNCVCYTGTHDNDTTLGWYGGLDTRTQDWVRRYMNTGGSLINWAFIRTALGSVAKYAIIPLQDVLSLGSESRMNTPGTRDGNWVWRYYQKDLSAELASHMKQLTELYGRHPETSVWHEQSGFATLNSRGPQS</sequence>
<evidence type="ECO:0000313" key="11">
    <source>
        <dbReference type="EMBL" id="SCP95600.1"/>
    </source>
</evidence>
<dbReference type="PANTHER" id="PTHR32438:SF5">
    <property type="entry name" value="4-ALPHA-GLUCANOTRANSFERASE DPE1, CHLOROPLASTIC_AMYLOPLASTIC"/>
    <property type="match status" value="1"/>
</dbReference>
<dbReference type="Gene3D" id="3.20.20.80">
    <property type="entry name" value="Glycosidases"/>
    <property type="match status" value="1"/>
</dbReference>
<keyword evidence="7 10" id="KW-0119">Carbohydrate metabolism</keyword>
<name>A0A1D3TQ29_9FIRM</name>
<comment type="similarity">
    <text evidence="2 10">Belongs to the disproportionating enzyme family.</text>
</comment>
<keyword evidence="5 10" id="KW-0328">Glycosyltransferase</keyword>
<dbReference type="Pfam" id="PF02446">
    <property type="entry name" value="Glyco_hydro_77"/>
    <property type="match status" value="1"/>
</dbReference>
<evidence type="ECO:0000256" key="10">
    <source>
        <dbReference type="RuleBase" id="RU361207"/>
    </source>
</evidence>
<dbReference type="NCBIfam" id="NF011080">
    <property type="entry name" value="PRK14508.1-3"/>
    <property type="match status" value="1"/>
</dbReference>
<dbReference type="InterPro" id="IPR017853">
    <property type="entry name" value="GH"/>
</dbReference>
<organism evidence="11 12">
    <name type="scientific">Anaerobium acetethylicum</name>
    <dbReference type="NCBI Taxonomy" id="1619234"/>
    <lineage>
        <taxon>Bacteria</taxon>
        <taxon>Bacillati</taxon>
        <taxon>Bacillota</taxon>
        <taxon>Clostridia</taxon>
        <taxon>Lachnospirales</taxon>
        <taxon>Lachnospiraceae</taxon>
        <taxon>Anaerobium</taxon>
    </lineage>
</organism>
<dbReference type="NCBIfam" id="NF011079">
    <property type="entry name" value="PRK14508.1-2"/>
    <property type="match status" value="1"/>
</dbReference>
<evidence type="ECO:0000256" key="9">
    <source>
        <dbReference type="ARBA" id="ARBA00031501"/>
    </source>
</evidence>
<evidence type="ECO:0000256" key="3">
    <source>
        <dbReference type="ARBA" id="ARBA00012560"/>
    </source>
</evidence>
<comment type="catalytic activity">
    <reaction evidence="1 10">
        <text>Transfers a segment of a (1-&gt;4)-alpha-D-glucan to a new position in an acceptor, which may be glucose or a (1-&gt;4)-alpha-D-glucan.</text>
        <dbReference type="EC" id="2.4.1.25"/>
    </reaction>
</comment>
<dbReference type="NCBIfam" id="TIGR00217">
    <property type="entry name" value="malQ"/>
    <property type="match status" value="1"/>
</dbReference>
<evidence type="ECO:0000256" key="8">
    <source>
        <dbReference type="ARBA" id="ARBA00031423"/>
    </source>
</evidence>
<keyword evidence="6 10" id="KW-0808">Transferase</keyword>
<evidence type="ECO:0000313" key="12">
    <source>
        <dbReference type="Proteomes" id="UP000199315"/>
    </source>
</evidence>
<dbReference type="Proteomes" id="UP000199315">
    <property type="component" value="Unassembled WGS sequence"/>
</dbReference>
<keyword evidence="12" id="KW-1185">Reference proteome</keyword>
<dbReference type="PANTHER" id="PTHR32438">
    <property type="entry name" value="4-ALPHA-GLUCANOTRANSFERASE DPE1, CHLOROPLASTIC/AMYLOPLASTIC"/>
    <property type="match status" value="1"/>
</dbReference>
<reference evidence="11 12" key="1">
    <citation type="submission" date="2016-09" db="EMBL/GenBank/DDBJ databases">
        <authorList>
            <person name="Capua I."/>
            <person name="De Benedictis P."/>
            <person name="Joannis T."/>
            <person name="Lombin L.H."/>
            <person name="Cattoli G."/>
        </authorList>
    </citation>
    <scope>NUCLEOTIDE SEQUENCE [LARGE SCALE GENOMIC DNA]</scope>
    <source>
        <strain evidence="11 12">GluBS11</strain>
    </source>
</reference>
<dbReference type="AlphaFoldDB" id="A0A1D3TQ29"/>
<dbReference type="GO" id="GO:0004134">
    <property type="term" value="F:4-alpha-glucanotransferase activity"/>
    <property type="evidence" value="ECO:0007669"/>
    <property type="project" value="UniProtKB-EC"/>
</dbReference>
<dbReference type="EMBL" id="FMKA01000002">
    <property type="protein sequence ID" value="SCP95600.1"/>
    <property type="molecule type" value="Genomic_DNA"/>
</dbReference>
<dbReference type="EC" id="2.4.1.25" evidence="3 10"/>